<dbReference type="InterPro" id="IPR023997">
    <property type="entry name" value="TonB-dep_OMP_SusC/RagA_CS"/>
</dbReference>
<dbReference type="InterPro" id="IPR012910">
    <property type="entry name" value="Plug_dom"/>
</dbReference>
<evidence type="ECO:0000256" key="1">
    <source>
        <dbReference type="ARBA" id="ARBA00004571"/>
    </source>
</evidence>
<keyword evidence="5 9" id="KW-0798">TonB box</keyword>
<evidence type="ECO:0000256" key="5">
    <source>
        <dbReference type="ARBA" id="ARBA00023077"/>
    </source>
</evidence>
<organism evidence="12 13">
    <name type="scientific">Dysgonomonas alginatilytica</name>
    <dbReference type="NCBI Taxonomy" id="1605892"/>
    <lineage>
        <taxon>Bacteria</taxon>
        <taxon>Pseudomonadati</taxon>
        <taxon>Bacteroidota</taxon>
        <taxon>Bacteroidia</taxon>
        <taxon>Bacteroidales</taxon>
        <taxon>Dysgonomonadaceae</taxon>
        <taxon>Dysgonomonas</taxon>
    </lineage>
</organism>
<dbReference type="Pfam" id="PF13715">
    <property type="entry name" value="CarbopepD_reg_2"/>
    <property type="match status" value="1"/>
</dbReference>
<dbReference type="RefSeq" id="WP_110309947.1">
    <property type="nucleotide sequence ID" value="NZ_QICL01000005.1"/>
</dbReference>
<evidence type="ECO:0000256" key="7">
    <source>
        <dbReference type="ARBA" id="ARBA00023237"/>
    </source>
</evidence>
<proteinExistence type="inferred from homology"/>
<keyword evidence="3 8" id="KW-1134">Transmembrane beta strand</keyword>
<evidence type="ECO:0000313" key="12">
    <source>
        <dbReference type="EMBL" id="PXV66286.1"/>
    </source>
</evidence>
<dbReference type="InterPro" id="IPR008969">
    <property type="entry name" value="CarboxyPept-like_regulatory"/>
</dbReference>
<evidence type="ECO:0000259" key="11">
    <source>
        <dbReference type="Pfam" id="PF07715"/>
    </source>
</evidence>
<evidence type="ECO:0000256" key="2">
    <source>
        <dbReference type="ARBA" id="ARBA00022448"/>
    </source>
</evidence>
<dbReference type="InterPro" id="IPR039426">
    <property type="entry name" value="TonB-dep_rcpt-like"/>
</dbReference>
<feature type="domain" description="TonB-dependent receptor-like beta-barrel" evidence="10">
    <location>
        <begin position="405"/>
        <end position="796"/>
    </location>
</feature>
<protein>
    <submittedName>
        <fullName evidence="12">TonB-linked SusC/RagA family outer membrane protein</fullName>
    </submittedName>
</protein>
<dbReference type="Pfam" id="PF07715">
    <property type="entry name" value="Plug"/>
    <property type="match status" value="1"/>
</dbReference>
<feature type="domain" description="TonB-dependent receptor plug" evidence="11">
    <location>
        <begin position="123"/>
        <end position="231"/>
    </location>
</feature>
<dbReference type="Gene3D" id="2.60.40.1120">
    <property type="entry name" value="Carboxypeptidase-like, regulatory domain"/>
    <property type="match status" value="1"/>
</dbReference>
<keyword evidence="4 8" id="KW-0812">Transmembrane</keyword>
<dbReference type="AlphaFoldDB" id="A0A2V3PY01"/>
<keyword evidence="2 8" id="KW-0813">Transport</keyword>
<dbReference type="SUPFAM" id="SSF56935">
    <property type="entry name" value="Porins"/>
    <property type="match status" value="1"/>
</dbReference>
<evidence type="ECO:0000313" key="13">
    <source>
        <dbReference type="Proteomes" id="UP000247973"/>
    </source>
</evidence>
<evidence type="ECO:0000256" key="9">
    <source>
        <dbReference type="RuleBase" id="RU003357"/>
    </source>
</evidence>
<evidence type="ECO:0000256" key="3">
    <source>
        <dbReference type="ARBA" id="ARBA00022452"/>
    </source>
</evidence>
<comment type="caution">
    <text evidence="12">The sequence shown here is derived from an EMBL/GenBank/DDBJ whole genome shotgun (WGS) entry which is preliminary data.</text>
</comment>
<reference evidence="12 13" key="1">
    <citation type="submission" date="2018-03" db="EMBL/GenBank/DDBJ databases">
        <title>Genomic Encyclopedia of Archaeal and Bacterial Type Strains, Phase II (KMG-II): from individual species to whole genera.</title>
        <authorList>
            <person name="Goeker M."/>
        </authorList>
    </citation>
    <scope>NUCLEOTIDE SEQUENCE [LARGE SCALE GENOMIC DNA]</scope>
    <source>
        <strain evidence="12 13">DSM 100214</strain>
    </source>
</reference>
<dbReference type="Proteomes" id="UP000247973">
    <property type="component" value="Unassembled WGS sequence"/>
</dbReference>
<keyword evidence="13" id="KW-1185">Reference proteome</keyword>
<name>A0A2V3PY01_9BACT</name>
<evidence type="ECO:0000259" key="10">
    <source>
        <dbReference type="Pfam" id="PF00593"/>
    </source>
</evidence>
<evidence type="ECO:0000256" key="6">
    <source>
        <dbReference type="ARBA" id="ARBA00023136"/>
    </source>
</evidence>
<accession>A0A2V3PY01</accession>
<dbReference type="InterPro" id="IPR037066">
    <property type="entry name" value="Plug_dom_sf"/>
</dbReference>
<keyword evidence="7 8" id="KW-0998">Cell outer membrane</keyword>
<dbReference type="Gene3D" id="2.40.170.20">
    <property type="entry name" value="TonB-dependent receptor, beta-barrel domain"/>
    <property type="match status" value="1"/>
</dbReference>
<dbReference type="GO" id="GO:0009279">
    <property type="term" value="C:cell outer membrane"/>
    <property type="evidence" value="ECO:0007669"/>
    <property type="project" value="UniProtKB-SubCell"/>
</dbReference>
<evidence type="ECO:0000256" key="8">
    <source>
        <dbReference type="PROSITE-ProRule" id="PRU01360"/>
    </source>
</evidence>
<comment type="similarity">
    <text evidence="8 9">Belongs to the TonB-dependent receptor family.</text>
</comment>
<dbReference type="Pfam" id="PF00593">
    <property type="entry name" value="TonB_dep_Rec_b-barrel"/>
    <property type="match status" value="1"/>
</dbReference>
<dbReference type="InterPro" id="IPR000531">
    <property type="entry name" value="Beta-barrel_TonB"/>
</dbReference>
<dbReference type="NCBIfam" id="TIGR04057">
    <property type="entry name" value="SusC_RagA_signa"/>
    <property type="match status" value="1"/>
</dbReference>
<dbReference type="NCBIfam" id="TIGR04056">
    <property type="entry name" value="OMP_RagA_SusC"/>
    <property type="match status" value="1"/>
</dbReference>
<comment type="subcellular location">
    <subcellularLocation>
        <location evidence="1 8">Cell outer membrane</location>
        <topology evidence="1 8">Multi-pass membrane protein</topology>
    </subcellularLocation>
</comment>
<dbReference type="FunFam" id="2.60.40.1120:FF:000003">
    <property type="entry name" value="Outer membrane protein Omp121"/>
    <property type="match status" value="1"/>
</dbReference>
<gene>
    <name evidence="12" type="ORF">CLV62_10537</name>
</gene>
<dbReference type="SUPFAM" id="SSF49464">
    <property type="entry name" value="Carboxypeptidase regulatory domain-like"/>
    <property type="match status" value="1"/>
</dbReference>
<sequence>MKEKENKKPKLMSRWLVLFLFVFCLGHTLSAQTLNVTGVVNDDSGEPMIGVTVTVKGTTKGTITDLNGGFTLACQKGDVLSFVYMGYNNQDVKIDSNKKLVIVMTENTRLLDEVVVVGYGVQKKRDITGAITSVDSKLIEERSPINIYDALQGAAPGLQVTSASGAPGGSNMIQVRGASTFDDSGVSPLYIVDNVITSSIDNINPLDIKSIEILKDAASASIYGARSANGVIIITTKSGESGKPKVDLRYLRSYSSMANKLPQVNAFDRVLNMQASDFSNPSKTLEKFSAVTDSVGLVNSVNNFYQDLLTQTAIRNDINLGISGGTDKLKYMASFGYVGDEGIIKTSYNDRITGRYNMDFSGWDNLKFTTRVSFSNNKTNSINEGNVFQTAMRRPPNMIVYYPDGTFAPHHAMGGNRNPVQELYGRDNKRERFQGVIYQGMDWKFTNYLSLSANMQGDLGLTRNTQFTSKELDSNADESLRKNTAADKTTFNQRYSGEIYLTFNKTLGKHHVLSAMAGSSVETGKNEYLNFEGSDLVTESIHTMNMASLDLAKTYTTAEDYALASLFGRVGYTYKDKYIFNGSVRYDGSSRFGPKERWGAFPAFSLGWRFSDEAFMNWASNVVSDAKLRGSWGVTGNDRVGYYEYQTLFTSGEYSYNGTSGVVPVSTYGNPSLHWEETKQTNLGLDLNLFNGRVTFIADYYIKETSDLLSTMSLPYTTGYDKMRVNLASVENRGLEFSLSGYPVMTKDFKWNTTVNWWTNKNKITDLAKEDYVESSLWLVAKGKAAGQWYGYNNEGVYEYDFSNAYTTDYKTRLNPVLKRDENNNVIIGLNGQPILEGYVLPDGSKYSGDVKQILQNGVAAAGGDVIWENIADKDGNYDNKIDDNDRKVLGSGNPDWFASWDNNFTYKNFSLSFNLYLSWGGKVYNKLKQYYTTWGGNTHMQHPEYIRTGWKYQGQITPWYALDTRARKTQNRQELNSQYLEDASFLRLKNIRLTYNVDHKFLNKTPLRTCQIYVYTNNLATWTEYSGYDPEIGGSVLTPGRDNSAYPRYREVGFGINVGF</sequence>
<dbReference type="EMBL" id="QICL01000005">
    <property type="protein sequence ID" value="PXV66286.1"/>
    <property type="molecule type" value="Genomic_DNA"/>
</dbReference>
<dbReference type="InterPro" id="IPR036942">
    <property type="entry name" value="Beta-barrel_TonB_sf"/>
</dbReference>
<evidence type="ECO:0000256" key="4">
    <source>
        <dbReference type="ARBA" id="ARBA00022692"/>
    </source>
</evidence>
<dbReference type="PROSITE" id="PS52016">
    <property type="entry name" value="TONB_DEPENDENT_REC_3"/>
    <property type="match status" value="1"/>
</dbReference>
<dbReference type="Gene3D" id="2.170.130.10">
    <property type="entry name" value="TonB-dependent receptor, plug domain"/>
    <property type="match status" value="1"/>
</dbReference>
<keyword evidence="6 8" id="KW-0472">Membrane</keyword>
<dbReference type="InterPro" id="IPR023996">
    <property type="entry name" value="TonB-dep_OMP_SusC/RagA"/>
</dbReference>
<dbReference type="OrthoDB" id="1109192at2"/>